<evidence type="ECO:0000313" key="1">
    <source>
        <dbReference type="EMBL" id="KAJ4495345.1"/>
    </source>
</evidence>
<gene>
    <name evidence="1" type="ORF">C8R41DRAFT_289754</name>
</gene>
<name>A0ABQ8VI81_9AGAR</name>
<evidence type="ECO:0000313" key="2">
    <source>
        <dbReference type="Proteomes" id="UP001150217"/>
    </source>
</evidence>
<dbReference type="EMBL" id="JANVFT010000030">
    <property type="protein sequence ID" value="KAJ4495345.1"/>
    <property type="molecule type" value="Genomic_DNA"/>
</dbReference>
<comment type="caution">
    <text evidence="1">The sequence shown here is derived from an EMBL/GenBank/DDBJ whole genome shotgun (WGS) entry which is preliminary data.</text>
</comment>
<reference evidence="1" key="1">
    <citation type="submission" date="2022-08" db="EMBL/GenBank/DDBJ databases">
        <title>A Global Phylogenomic Analysis of the Shiitake Genus Lentinula.</title>
        <authorList>
            <consortium name="DOE Joint Genome Institute"/>
            <person name="Sierra-Patev S."/>
            <person name="Min B."/>
            <person name="Naranjo-Ortiz M."/>
            <person name="Looney B."/>
            <person name="Konkel Z."/>
            <person name="Slot J.C."/>
            <person name="Sakamoto Y."/>
            <person name="Steenwyk J.L."/>
            <person name="Rokas A."/>
            <person name="Carro J."/>
            <person name="Camarero S."/>
            <person name="Ferreira P."/>
            <person name="Molpeceres G."/>
            <person name="Ruiz-Duenas F.J."/>
            <person name="Serrano A."/>
            <person name="Henrissat B."/>
            <person name="Drula E."/>
            <person name="Hughes K.W."/>
            <person name="Mata J.L."/>
            <person name="Ishikawa N.K."/>
            <person name="Vargas-Isla R."/>
            <person name="Ushijima S."/>
            <person name="Smith C.A."/>
            <person name="Ahrendt S."/>
            <person name="Andreopoulos W."/>
            <person name="He G."/>
            <person name="Labutti K."/>
            <person name="Lipzen A."/>
            <person name="Ng V."/>
            <person name="Riley R."/>
            <person name="Sandor L."/>
            <person name="Barry K."/>
            <person name="Martinez A.T."/>
            <person name="Xiao Y."/>
            <person name="Gibbons J.G."/>
            <person name="Terashima K."/>
            <person name="Grigoriev I.V."/>
            <person name="Hibbett D.S."/>
        </authorList>
    </citation>
    <scope>NUCLEOTIDE SEQUENCE</scope>
    <source>
        <strain evidence="1">RHP3577 ss4</strain>
    </source>
</reference>
<protein>
    <submittedName>
        <fullName evidence="1">Uncharacterized protein</fullName>
    </submittedName>
</protein>
<sequence length="77" mass="8508">MVNKAADANTLVHASRASTTSMYTFFLSLPLGFRFVPMEALSDATIQETSTEYLTGVQVVFGLAVYKFILFSSQYPD</sequence>
<keyword evidence="2" id="KW-1185">Reference proteome</keyword>
<dbReference type="Proteomes" id="UP001150217">
    <property type="component" value="Unassembled WGS sequence"/>
</dbReference>
<organism evidence="1 2">
    <name type="scientific">Lentinula lateritia</name>
    <dbReference type="NCBI Taxonomy" id="40482"/>
    <lineage>
        <taxon>Eukaryota</taxon>
        <taxon>Fungi</taxon>
        <taxon>Dikarya</taxon>
        <taxon>Basidiomycota</taxon>
        <taxon>Agaricomycotina</taxon>
        <taxon>Agaricomycetes</taxon>
        <taxon>Agaricomycetidae</taxon>
        <taxon>Agaricales</taxon>
        <taxon>Marasmiineae</taxon>
        <taxon>Omphalotaceae</taxon>
        <taxon>Lentinula</taxon>
    </lineage>
</organism>
<proteinExistence type="predicted"/>
<accession>A0ABQ8VI81</accession>